<name>A0A1B0A297_GLOPL</name>
<sequence>MICGSEGGGGGGVGVEVTSATATTATAIGTTTGTQLTADTVMTSHEPEVLTVNTSDLTEVVSGTHTTSGSRTRAAPLARTTRRLLRGHTAQTTTVLILKKYIF</sequence>
<keyword evidence="2" id="KW-1185">Reference proteome</keyword>
<organism evidence="1 2">
    <name type="scientific">Glossina pallidipes</name>
    <name type="common">Tsetse fly</name>
    <dbReference type="NCBI Taxonomy" id="7398"/>
    <lineage>
        <taxon>Eukaryota</taxon>
        <taxon>Metazoa</taxon>
        <taxon>Ecdysozoa</taxon>
        <taxon>Arthropoda</taxon>
        <taxon>Hexapoda</taxon>
        <taxon>Insecta</taxon>
        <taxon>Pterygota</taxon>
        <taxon>Neoptera</taxon>
        <taxon>Endopterygota</taxon>
        <taxon>Diptera</taxon>
        <taxon>Brachycera</taxon>
        <taxon>Muscomorpha</taxon>
        <taxon>Hippoboscoidea</taxon>
        <taxon>Glossinidae</taxon>
        <taxon>Glossina</taxon>
    </lineage>
</organism>
<evidence type="ECO:0000313" key="1">
    <source>
        <dbReference type="EnsemblMetazoa" id="GPAI032260-PA"/>
    </source>
</evidence>
<dbReference type="VEuPathDB" id="VectorBase:GPAI032260"/>
<evidence type="ECO:0000313" key="2">
    <source>
        <dbReference type="Proteomes" id="UP000092445"/>
    </source>
</evidence>
<dbReference type="EnsemblMetazoa" id="GPAI032260-RA">
    <property type="protein sequence ID" value="GPAI032260-PA"/>
    <property type="gene ID" value="GPAI032260"/>
</dbReference>
<dbReference type="Proteomes" id="UP000092445">
    <property type="component" value="Unassembled WGS sequence"/>
</dbReference>
<accession>A0A1B0A297</accession>
<reference evidence="1" key="2">
    <citation type="submission" date="2020-05" db="UniProtKB">
        <authorList>
            <consortium name="EnsemblMetazoa"/>
        </authorList>
    </citation>
    <scope>IDENTIFICATION</scope>
    <source>
        <strain evidence="1">IAEA</strain>
    </source>
</reference>
<dbReference type="AlphaFoldDB" id="A0A1B0A297"/>
<proteinExistence type="predicted"/>
<protein>
    <submittedName>
        <fullName evidence="1">Uncharacterized protein</fullName>
    </submittedName>
</protein>
<reference evidence="2" key="1">
    <citation type="submission" date="2014-03" db="EMBL/GenBank/DDBJ databases">
        <authorList>
            <person name="Aksoy S."/>
            <person name="Warren W."/>
            <person name="Wilson R.K."/>
        </authorList>
    </citation>
    <scope>NUCLEOTIDE SEQUENCE [LARGE SCALE GENOMIC DNA]</scope>
    <source>
        <strain evidence="2">IAEA</strain>
    </source>
</reference>